<dbReference type="AlphaFoldDB" id="A0A4Y2HEU9"/>
<gene>
    <name evidence="1" type="ORF">AVEN_262701_1</name>
</gene>
<accession>A0A4Y2HEU9</accession>
<dbReference type="OrthoDB" id="6461078at2759"/>
<name>A0A4Y2HEU9_ARAVE</name>
<dbReference type="PANTHER" id="PTHR47326:SF1">
    <property type="entry name" value="HTH PSQ-TYPE DOMAIN-CONTAINING PROTEIN"/>
    <property type="match status" value="1"/>
</dbReference>
<protein>
    <submittedName>
        <fullName evidence="1">Uncharacterized protein</fullName>
    </submittedName>
</protein>
<dbReference type="PANTHER" id="PTHR47326">
    <property type="entry name" value="TRANSPOSABLE ELEMENT TC3 TRANSPOSASE-LIKE PROTEIN"/>
    <property type="match status" value="1"/>
</dbReference>
<reference evidence="1 2" key="1">
    <citation type="journal article" date="2019" name="Sci. Rep.">
        <title>Orb-weaving spider Araneus ventricosus genome elucidates the spidroin gene catalogue.</title>
        <authorList>
            <person name="Kono N."/>
            <person name="Nakamura H."/>
            <person name="Ohtoshi R."/>
            <person name="Moran D.A.P."/>
            <person name="Shinohara A."/>
            <person name="Yoshida Y."/>
            <person name="Fujiwara M."/>
            <person name="Mori M."/>
            <person name="Tomita M."/>
            <person name="Arakawa K."/>
        </authorList>
    </citation>
    <scope>NUCLEOTIDE SEQUENCE [LARGE SCALE GENOMIC DNA]</scope>
</reference>
<proteinExistence type="predicted"/>
<keyword evidence="2" id="KW-1185">Reference proteome</keyword>
<evidence type="ECO:0000313" key="2">
    <source>
        <dbReference type="Proteomes" id="UP000499080"/>
    </source>
</evidence>
<comment type="caution">
    <text evidence="1">The sequence shown here is derived from an EMBL/GenBank/DDBJ whole genome shotgun (WGS) entry which is preliminary data.</text>
</comment>
<sequence>MPGDEVSGDSFQPILFEVWHWLPRMPRQCENTLRGIVKYCANSATTTIIAVREVKPFEGFLPRDAERRYMWCIFVMNKLEDHPTFLADIIWTDNACFSRNGMFNGQNVHTWSLEHSRYAVVVRHQLRRSIIGWCGIFTDRLIGPVFYEGTLTGQRYLEFLQDLIADLLRIYRCTNSKMYRSNMTECKCV</sequence>
<dbReference type="Gene3D" id="3.30.420.10">
    <property type="entry name" value="Ribonuclease H-like superfamily/Ribonuclease H"/>
    <property type="match status" value="1"/>
</dbReference>
<dbReference type="Proteomes" id="UP000499080">
    <property type="component" value="Unassembled WGS sequence"/>
</dbReference>
<dbReference type="InterPro" id="IPR036397">
    <property type="entry name" value="RNaseH_sf"/>
</dbReference>
<organism evidence="1 2">
    <name type="scientific">Araneus ventricosus</name>
    <name type="common">Orbweaver spider</name>
    <name type="synonym">Epeira ventricosa</name>
    <dbReference type="NCBI Taxonomy" id="182803"/>
    <lineage>
        <taxon>Eukaryota</taxon>
        <taxon>Metazoa</taxon>
        <taxon>Ecdysozoa</taxon>
        <taxon>Arthropoda</taxon>
        <taxon>Chelicerata</taxon>
        <taxon>Arachnida</taxon>
        <taxon>Araneae</taxon>
        <taxon>Araneomorphae</taxon>
        <taxon>Entelegynae</taxon>
        <taxon>Araneoidea</taxon>
        <taxon>Araneidae</taxon>
        <taxon>Araneus</taxon>
    </lineage>
</organism>
<dbReference type="GO" id="GO:0003676">
    <property type="term" value="F:nucleic acid binding"/>
    <property type="evidence" value="ECO:0007669"/>
    <property type="project" value="InterPro"/>
</dbReference>
<dbReference type="EMBL" id="BGPR01001891">
    <property type="protein sequence ID" value="GBM63812.1"/>
    <property type="molecule type" value="Genomic_DNA"/>
</dbReference>
<evidence type="ECO:0000313" key="1">
    <source>
        <dbReference type="EMBL" id="GBM63812.1"/>
    </source>
</evidence>